<proteinExistence type="predicted"/>
<evidence type="ECO:0000313" key="1">
    <source>
        <dbReference type="EMBL" id="GAA0273412.1"/>
    </source>
</evidence>
<accession>A0ABN0V3K8</accession>
<dbReference type="RefSeq" id="WP_344653331.1">
    <property type="nucleotide sequence ID" value="NZ_BAAAGX010000032.1"/>
</dbReference>
<protein>
    <submittedName>
        <fullName evidence="1">Uncharacterized protein</fullName>
    </submittedName>
</protein>
<dbReference type="EMBL" id="BAAAGX010000032">
    <property type="protein sequence ID" value="GAA0273412.1"/>
    <property type="molecule type" value="Genomic_DNA"/>
</dbReference>
<reference evidence="1 2" key="1">
    <citation type="journal article" date="2019" name="Int. J. Syst. Evol. Microbiol.">
        <title>The Global Catalogue of Microorganisms (GCM) 10K type strain sequencing project: providing services to taxonomists for standard genome sequencing and annotation.</title>
        <authorList>
            <consortium name="The Broad Institute Genomics Platform"/>
            <consortium name="The Broad Institute Genome Sequencing Center for Infectious Disease"/>
            <person name="Wu L."/>
            <person name="Ma J."/>
        </authorList>
    </citation>
    <scope>NUCLEOTIDE SEQUENCE [LARGE SCALE GENOMIC DNA]</scope>
    <source>
        <strain evidence="1 2">JCM 10425</strain>
    </source>
</reference>
<comment type="caution">
    <text evidence="1">The sequence shown here is derived from an EMBL/GenBank/DDBJ whole genome shotgun (WGS) entry which is preliminary data.</text>
</comment>
<dbReference type="Proteomes" id="UP001500967">
    <property type="component" value="Unassembled WGS sequence"/>
</dbReference>
<name>A0ABN0V3K8_9ACTN</name>
<gene>
    <name evidence="1" type="ORF">GCM10009539_71020</name>
</gene>
<keyword evidence="2" id="KW-1185">Reference proteome</keyword>
<evidence type="ECO:0000313" key="2">
    <source>
        <dbReference type="Proteomes" id="UP001500967"/>
    </source>
</evidence>
<sequence length="114" mass="12725">MSTWLDPTILDLPLSERPEAYLRWFQPVLLGLAAARGVPATGFEEAFDATLAAGCFMHWEGPGRSSPDRRHRATPYYDIDANGDAWLRLTITDRAQNRVAEAWGLQATHKLSIS</sequence>
<organism evidence="1 2">
    <name type="scientific">Cryptosporangium japonicum</name>
    <dbReference type="NCBI Taxonomy" id="80872"/>
    <lineage>
        <taxon>Bacteria</taxon>
        <taxon>Bacillati</taxon>
        <taxon>Actinomycetota</taxon>
        <taxon>Actinomycetes</taxon>
        <taxon>Cryptosporangiales</taxon>
        <taxon>Cryptosporangiaceae</taxon>
        <taxon>Cryptosporangium</taxon>
    </lineage>
</organism>